<accession>A0A9E7FI14</accession>
<gene>
    <name evidence="3" type="ORF">MUK42_17244</name>
</gene>
<keyword evidence="2" id="KW-0472">Membrane</keyword>
<evidence type="ECO:0000313" key="3">
    <source>
        <dbReference type="EMBL" id="URD97015.1"/>
    </source>
</evidence>
<feature type="transmembrane region" description="Helical" evidence="2">
    <location>
        <begin position="78"/>
        <end position="102"/>
    </location>
</feature>
<keyword evidence="2" id="KW-1133">Transmembrane helix</keyword>
<feature type="compositionally biased region" description="Polar residues" evidence="1">
    <location>
        <begin position="1"/>
        <end position="17"/>
    </location>
</feature>
<dbReference type="Proteomes" id="UP001055439">
    <property type="component" value="Chromosome 4"/>
</dbReference>
<protein>
    <submittedName>
        <fullName evidence="3">Uncharacterized protein</fullName>
    </submittedName>
</protein>
<evidence type="ECO:0000313" key="4">
    <source>
        <dbReference type="Proteomes" id="UP001055439"/>
    </source>
</evidence>
<dbReference type="EMBL" id="CP097506">
    <property type="protein sequence ID" value="URD97015.1"/>
    <property type="molecule type" value="Genomic_DNA"/>
</dbReference>
<name>A0A9E7FI14_9LILI</name>
<dbReference type="AlphaFoldDB" id="A0A9E7FI14"/>
<keyword evidence="2" id="KW-0812">Transmembrane</keyword>
<evidence type="ECO:0000256" key="1">
    <source>
        <dbReference type="SAM" id="MobiDB-lite"/>
    </source>
</evidence>
<sequence length="104" mass="11400">MTPTMAANVFSSSWSSPPRQPDLHPPWSLVHWVRHFIQQTPFGLCKIMLPANEASTVALGFVATSNTWLAFGRSATAALGHLGAMVAGLFIWKSYCLCFVLGHR</sequence>
<keyword evidence="4" id="KW-1185">Reference proteome</keyword>
<feature type="region of interest" description="Disordered" evidence="1">
    <location>
        <begin position="1"/>
        <end position="21"/>
    </location>
</feature>
<reference evidence="3" key="1">
    <citation type="submission" date="2022-05" db="EMBL/GenBank/DDBJ databases">
        <title>The Musa troglodytarum L. genome provides insights into the mechanism of non-climacteric behaviour and enrichment of carotenoids.</title>
        <authorList>
            <person name="Wang J."/>
        </authorList>
    </citation>
    <scope>NUCLEOTIDE SEQUENCE</scope>
    <source>
        <tissue evidence="3">Leaf</tissue>
    </source>
</reference>
<proteinExistence type="predicted"/>
<organism evidence="3 4">
    <name type="scientific">Musa troglodytarum</name>
    <name type="common">fe'i banana</name>
    <dbReference type="NCBI Taxonomy" id="320322"/>
    <lineage>
        <taxon>Eukaryota</taxon>
        <taxon>Viridiplantae</taxon>
        <taxon>Streptophyta</taxon>
        <taxon>Embryophyta</taxon>
        <taxon>Tracheophyta</taxon>
        <taxon>Spermatophyta</taxon>
        <taxon>Magnoliopsida</taxon>
        <taxon>Liliopsida</taxon>
        <taxon>Zingiberales</taxon>
        <taxon>Musaceae</taxon>
        <taxon>Musa</taxon>
    </lineage>
</organism>
<evidence type="ECO:0000256" key="2">
    <source>
        <dbReference type="SAM" id="Phobius"/>
    </source>
</evidence>